<reference evidence="1 2" key="1">
    <citation type="submission" date="2018-10" db="EMBL/GenBank/DDBJ databases">
        <title>A high-quality apple genome assembly.</title>
        <authorList>
            <person name="Hu J."/>
        </authorList>
    </citation>
    <scope>NUCLEOTIDE SEQUENCE [LARGE SCALE GENOMIC DNA]</scope>
    <source>
        <strain evidence="2">cv. HFTH1</strain>
        <tissue evidence="1">Young leaf</tissue>
    </source>
</reference>
<organism evidence="1 2">
    <name type="scientific">Malus domestica</name>
    <name type="common">Apple</name>
    <name type="synonym">Pyrus malus</name>
    <dbReference type="NCBI Taxonomy" id="3750"/>
    <lineage>
        <taxon>Eukaryota</taxon>
        <taxon>Viridiplantae</taxon>
        <taxon>Streptophyta</taxon>
        <taxon>Embryophyta</taxon>
        <taxon>Tracheophyta</taxon>
        <taxon>Spermatophyta</taxon>
        <taxon>Magnoliopsida</taxon>
        <taxon>eudicotyledons</taxon>
        <taxon>Gunneridae</taxon>
        <taxon>Pentapetalae</taxon>
        <taxon>rosids</taxon>
        <taxon>fabids</taxon>
        <taxon>Rosales</taxon>
        <taxon>Rosaceae</taxon>
        <taxon>Amygdaloideae</taxon>
        <taxon>Maleae</taxon>
        <taxon>Malus</taxon>
    </lineage>
</organism>
<proteinExistence type="predicted"/>
<evidence type="ECO:0000313" key="1">
    <source>
        <dbReference type="EMBL" id="RXH97963.1"/>
    </source>
</evidence>
<dbReference type="EMBL" id="RDQH01000331">
    <property type="protein sequence ID" value="RXH97963.1"/>
    <property type="molecule type" value="Genomic_DNA"/>
</dbReference>
<comment type="caution">
    <text evidence="1">The sequence shown here is derived from an EMBL/GenBank/DDBJ whole genome shotgun (WGS) entry which is preliminary data.</text>
</comment>
<name>A0A498JVI7_MALDO</name>
<keyword evidence="2" id="KW-1185">Reference proteome</keyword>
<dbReference type="Proteomes" id="UP000290289">
    <property type="component" value="Chromosome 5"/>
</dbReference>
<evidence type="ECO:0000313" key="2">
    <source>
        <dbReference type="Proteomes" id="UP000290289"/>
    </source>
</evidence>
<protein>
    <submittedName>
        <fullName evidence="1">Uncharacterized protein</fullName>
    </submittedName>
</protein>
<gene>
    <name evidence="1" type="ORF">DVH24_010288</name>
</gene>
<dbReference type="AlphaFoldDB" id="A0A498JVI7"/>
<accession>A0A498JVI7</accession>
<sequence>MGTIMTVSAGICDESGGGAWSCKLSRGSRLARLRMARERIGKLSSEKREGWGDLMDVYRESREEKGGWKQTDK</sequence>